<feature type="compositionally biased region" description="Polar residues" evidence="1">
    <location>
        <begin position="1202"/>
        <end position="1211"/>
    </location>
</feature>
<organism evidence="4 5">
    <name type="scientific">Curvularia clavata</name>
    <dbReference type="NCBI Taxonomy" id="95742"/>
    <lineage>
        <taxon>Eukaryota</taxon>
        <taxon>Fungi</taxon>
        <taxon>Dikarya</taxon>
        <taxon>Ascomycota</taxon>
        <taxon>Pezizomycotina</taxon>
        <taxon>Dothideomycetes</taxon>
        <taxon>Pleosporomycetidae</taxon>
        <taxon>Pleosporales</taxon>
        <taxon>Pleosporineae</taxon>
        <taxon>Pleosporaceae</taxon>
        <taxon>Curvularia</taxon>
    </lineage>
</organism>
<evidence type="ECO:0000259" key="3">
    <source>
        <dbReference type="Pfam" id="PF24564"/>
    </source>
</evidence>
<dbReference type="Gene3D" id="3.40.50.300">
    <property type="entry name" value="P-loop containing nucleotide triphosphate hydrolases"/>
    <property type="match status" value="1"/>
</dbReference>
<dbReference type="Pfam" id="PF24564">
    <property type="entry name" value="DUF7605"/>
    <property type="match status" value="1"/>
</dbReference>
<dbReference type="SUPFAM" id="SSF52540">
    <property type="entry name" value="P-loop containing nucleoside triphosphate hydrolases"/>
    <property type="match status" value="1"/>
</dbReference>
<dbReference type="PANTHER" id="PTHR36681:SF3">
    <property type="entry name" value="NUCLEAR GTPASE, GERMINAL CENTER-ASSOCIATED, TANDEM DUPLICATE 3"/>
    <property type="match status" value="1"/>
</dbReference>
<dbReference type="AlphaFoldDB" id="A0A9Q9DVA6"/>
<dbReference type="VEuPathDB" id="FungiDB:yc1106_07921"/>
<dbReference type="InterPro" id="IPR056024">
    <property type="entry name" value="DUF7605"/>
</dbReference>
<keyword evidence="5" id="KW-1185">Reference proteome</keyword>
<feature type="compositionally biased region" description="Basic and acidic residues" evidence="1">
    <location>
        <begin position="1188"/>
        <end position="1199"/>
    </location>
</feature>
<dbReference type="PANTHER" id="PTHR36681">
    <property type="entry name" value="NUCLEAR GTPASE, GERMINAL CENTER-ASSOCIATED, TANDEM DUPLICATE 3"/>
    <property type="match status" value="1"/>
</dbReference>
<accession>A0A9Q9DVA6</accession>
<protein>
    <recommendedName>
        <fullName evidence="6">Nuclear GTPase SLIP-GC</fullName>
    </recommendedName>
</protein>
<name>A0A9Q9DVA6_CURCL</name>
<evidence type="ECO:0000313" key="4">
    <source>
        <dbReference type="EMBL" id="USP80647.1"/>
    </source>
</evidence>
<feature type="domain" description="Dynamin N-terminal" evidence="2">
    <location>
        <begin position="270"/>
        <end position="518"/>
    </location>
</feature>
<dbReference type="EMBL" id="CP089279">
    <property type="protein sequence ID" value="USP80647.1"/>
    <property type="molecule type" value="Genomic_DNA"/>
</dbReference>
<feature type="region of interest" description="Disordered" evidence="1">
    <location>
        <begin position="1188"/>
        <end position="1226"/>
    </location>
</feature>
<evidence type="ECO:0000313" key="5">
    <source>
        <dbReference type="Proteomes" id="UP001056012"/>
    </source>
</evidence>
<evidence type="ECO:0000256" key="1">
    <source>
        <dbReference type="SAM" id="MobiDB-lite"/>
    </source>
</evidence>
<proteinExistence type="predicted"/>
<dbReference type="Proteomes" id="UP001056012">
    <property type="component" value="Chromosome 6"/>
</dbReference>
<dbReference type="OrthoDB" id="3598281at2759"/>
<dbReference type="InterPro" id="IPR027417">
    <property type="entry name" value="P-loop_NTPase"/>
</dbReference>
<dbReference type="InterPro" id="IPR045063">
    <property type="entry name" value="Dynamin_N"/>
</dbReference>
<gene>
    <name evidence="4" type="ORF">yc1106_07921</name>
</gene>
<evidence type="ECO:0008006" key="6">
    <source>
        <dbReference type="Google" id="ProtNLM"/>
    </source>
</evidence>
<sequence>MDWDNFVQRARKLAPQHKAKPYLIGVLDHRKSMHDKLGKTDFYWFECSEETLAQRVREQYQKRTRVPSIQLHFKDTVVSDSDPVDSFTKPGDRFVVFAAVDPAQAEAQPSTSALQFRERSDTQVTQKRGRSHSASPSTKLRNCAGGTVPEVKQDGVKEETPSSFGETSLLSNDQILNTVTAFDSSTISKFSPAKNVQENLVPLDRQIGRVIDLQDADVLDAGVARSIQILENLKQTFSHHYTLGENAEVATWIKAMSKLFLQAEPKRTIIGVVGNTGAGKSSVINAILDEERLVPTNCMRACTAVVTEISWNSNASVSRYRAEIEFIGPEDWKKELSILMQELLSGNGTLSHEVQDPTSESGVAWAKFRAVYPSVAKSELQESIIPTLMSQTSVNSVLGTTKQISMDSAEEFYIALLEYVDSKEKLPEKDKNKGTDRINSSAPKPSLEIEYWPLIKVVKIYTTSSALSTGAVLVDLPGVHDSNAARAAVAQGYMKQCTGLWIVAPISRAVDDKSAKTLLGDSFKRQLKYDGGFSNVTFICSKTDNISIMEAIGSLRLEDEVGKLDEQGRNCNEQIEHAMREIEKLKELRNVRKVIITNASNDIETWETLQEQLEEGKRVYAPVTQPKRASADDERRKKRQAVEDDSDDEFFCTSRQSSSSEGEVELQSERVQLSESAIKKKLKELKATRKNAQHEGNESQYTIGLLKDHIRKLDAEKSRIKAEVSRICISGRNHYSKSAIQRDFAAGIRELDQENAAEADEDHIDPEEEIRDYEQVAKSLPVFCVSTRAYQKLCGRMQKDDDVAGFTTAEETEVPQLQDHCRKLTEAGRIQTSRSFLTDFYQLLIDLRLWTMDPTLKMTGEETQQQQLGFLEQMLRNLRSDFDKIVHDCIEEVQSEMNSRISGNLSELINAATEAAPETAYSWGQKKQGGLMWASYRAVIRHDGVYYSPIAGHRDFNLELVQPIMKPLTPIWDHVFHTYLPGAITKHVERLSKHPSQFHEAVETHAQMIGIRQTILSILSRKVPNYERRFKDLGICLVAQMNELQREANREFAPCIADAMRPGYNACAAAHGTGAFKQMKERMTDHVELARRTMFQKLAQKVDKRLNDMCERLRELIEANITEVCDQMSADYMVSSGGKACNQLTRQESKENQDLLSAVHRILESVDAQFEAIADRDIRSEDKAMQISVKGKEPNHDGNGKQGSTDGSAQESSEEEDHGNDNIDRFKLDELKSRLYGVTPRNQVYDEDDMSDSE</sequence>
<feature type="region of interest" description="Disordered" evidence="1">
    <location>
        <begin position="108"/>
        <end position="148"/>
    </location>
</feature>
<dbReference type="Pfam" id="PF00350">
    <property type="entry name" value="Dynamin_N"/>
    <property type="match status" value="1"/>
</dbReference>
<evidence type="ECO:0000259" key="2">
    <source>
        <dbReference type="Pfam" id="PF00350"/>
    </source>
</evidence>
<feature type="domain" description="DUF7605" evidence="3">
    <location>
        <begin position="929"/>
        <end position="1088"/>
    </location>
</feature>
<reference evidence="4" key="1">
    <citation type="submission" date="2021-12" db="EMBL/GenBank/DDBJ databases">
        <title>Curvularia clavata genome.</title>
        <authorList>
            <person name="Cao Y."/>
        </authorList>
    </citation>
    <scope>NUCLEOTIDE SEQUENCE</scope>
    <source>
        <strain evidence="4">Yc1106</strain>
    </source>
</reference>
<feature type="region of interest" description="Disordered" evidence="1">
    <location>
        <begin position="617"/>
        <end position="670"/>
    </location>
</feature>
<feature type="compositionally biased region" description="Polar residues" evidence="1">
    <location>
        <begin position="122"/>
        <end position="140"/>
    </location>
</feature>